<dbReference type="InterPro" id="IPR038619">
    <property type="entry name" value="MraZ_sf"/>
</dbReference>
<evidence type="ECO:0000256" key="7">
    <source>
        <dbReference type="HAMAP-Rule" id="MF_01008"/>
    </source>
</evidence>
<accession>A0A9D7XFI0</accession>
<dbReference type="CDD" id="cd16320">
    <property type="entry name" value="MraZ_N"/>
    <property type="match status" value="1"/>
</dbReference>
<dbReference type="PANTHER" id="PTHR34701">
    <property type="entry name" value="TRANSCRIPTIONAL REGULATOR MRAZ"/>
    <property type="match status" value="1"/>
</dbReference>
<dbReference type="EMBL" id="JADKFW010000012">
    <property type="protein sequence ID" value="MBK9718691.1"/>
    <property type="molecule type" value="Genomic_DNA"/>
</dbReference>
<dbReference type="InterPro" id="IPR020603">
    <property type="entry name" value="MraZ_dom"/>
</dbReference>
<reference evidence="9 10" key="1">
    <citation type="submission" date="2020-10" db="EMBL/GenBank/DDBJ databases">
        <title>Connecting structure to function with the recovery of over 1000 high-quality activated sludge metagenome-assembled genomes encoding full-length rRNA genes using long-read sequencing.</title>
        <authorList>
            <person name="Singleton C.M."/>
            <person name="Petriglieri F."/>
            <person name="Kristensen J.M."/>
            <person name="Kirkegaard R.H."/>
            <person name="Michaelsen T.Y."/>
            <person name="Andersen M.H."/>
            <person name="Karst S.M."/>
            <person name="Dueholm M.S."/>
            <person name="Nielsen P.H."/>
            <person name="Albertsen M."/>
        </authorList>
    </citation>
    <scope>NUCLEOTIDE SEQUENCE [LARGE SCALE GENOMIC DNA]</scope>
    <source>
        <strain evidence="9">Ribe_18-Q3-R11-54_BAT3C.373</strain>
    </source>
</reference>
<evidence type="ECO:0000256" key="6">
    <source>
        <dbReference type="ARBA" id="ARBA00023163"/>
    </source>
</evidence>
<dbReference type="CDD" id="cd16321">
    <property type="entry name" value="MraZ_C"/>
    <property type="match status" value="1"/>
</dbReference>
<dbReference type="InterPro" id="IPR037914">
    <property type="entry name" value="SpoVT-AbrB_sf"/>
</dbReference>
<dbReference type="GO" id="GO:0009295">
    <property type="term" value="C:nucleoid"/>
    <property type="evidence" value="ECO:0007669"/>
    <property type="project" value="UniProtKB-SubCell"/>
</dbReference>
<protein>
    <recommendedName>
        <fullName evidence="1 7">Transcriptional regulator MraZ</fullName>
    </recommendedName>
</protein>
<comment type="subcellular location">
    <subcellularLocation>
        <location evidence="7">Cytoplasm</location>
        <location evidence="7">Nucleoid</location>
    </subcellularLocation>
</comment>
<evidence type="ECO:0000256" key="5">
    <source>
        <dbReference type="ARBA" id="ARBA00023125"/>
    </source>
</evidence>
<dbReference type="InterPro" id="IPR035644">
    <property type="entry name" value="MraZ_C"/>
</dbReference>
<evidence type="ECO:0000256" key="4">
    <source>
        <dbReference type="ARBA" id="ARBA00023015"/>
    </source>
</evidence>
<dbReference type="Proteomes" id="UP000808349">
    <property type="component" value="Unassembled WGS sequence"/>
</dbReference>
<evidence type="ECO:0000313" key="10">
    <source>
        <dbReference type="Proteomes" id="UP000808349"/>
    </source>
</evidence>
<dbReference type="Gene3D" id="3.40.1550.20">
    <property type="entry name" value="Transcriptional regulator MraZ domain"/>
    <property type="match status" value="1"/>
</dbReference>
<comment type="caution">
    <text evidence="9">The sequence shown here is derived from an EMBL/GenBank/DDBJ whole genome shotgun (WGS) entry which is preliminary data.</text>
</comment>
<dbReference type="InterPro" id="IPR003444">
    <property type="entry name" value="MraZ"/>
</dbReference>
<dbReference type="SUPFAM" id="SSF89447">
    <property type="entry name" value="AbrB/MazE/MraZ-like"/>
    <property type="match status" value="1"/>
</dbReference>
<keyword evidence="6 7" id="KW-0804">Transcription</keyword>
<feature type="domain" description="SpoVT-AbrB" evidence="8">
    <location>
        <begin position="82"/>
        <end position="125"/>
    </location>
</feature>
<dbReference type="InterPro" id="IPR007159">
    <property type="entry name" value="SpoVT-AbrB_dom"/>
</dbReference>
<dbReference type="Pfam" id="PF02381">
    <property type="entry name" value="MraZ"/>
    <property type="match status" value="2"/>
</dbReference>
<feature type="domain" description="SpoVT-AbrB" evidence="8">
    <location>
        <begin position="7"/>
        <end position="53"/>
    </location>
</feature>
<dbReference type="GO" id="GO:0003700">
    <property type="term" value="F:DNA-binding transcription factor activity"/>
    <property type="evidence" value="ECO:0007669"/>
    <property type="project" value="UniProtKB-UniRule"/>
</dbReference>
<dbReference type="AlphaFoldDB" id="A0A9D7XFI0"/>
<keyword evidence="5 7" id="KW-0238">DNA-binding</keyword>
<evidence type="ECO:0000313" key="9">
    <source>
        <dbReference type="EMBL" id="MBK9718691.1"/>
    </source>
</evidence>
<gene>
    <name evidence="7 9" type="primary">mraZ</name>
    <name evidence="9" type="ORF">IPO85_14490</name>
</gene>
<organism evidence="9 10">
    <name type="scientific">Candidatus Defluviibacterium haderslevense</name>
    <dbReference type="NCBI Taxonomy" id="2981993"/>
    <lineage>
        <taxon>Bacteria</taxon>
        <taxon>Pseudomonadati</taxon>
        <taxon>Bacteroidota</taxon>
        <taxon>Saprospiria</taxon>
        <taxon>Saprospirales</taxon>
        <taxon>Saprospiraceae</taxon>
        <taxon>Candidatus Defluviibacterium</taxon>
    </lineage>
</organism>
<dbReference type="PROSITE" id="PS51740">
    <property type="entry name" value="SPOVT_ABRB"/>
    <property type="match status" value="2"/>
</dbReference>
<dbReference type="InterPro" id="IPR035642">
    <property type="entry name" value="MraZ_N"/>
</dbReference>
<keyword evidence="2 7" id="KW-0963">Cytoplasm</keyword>
<dbReference type="NCBIfam" id="TIGR00242">
    <property type="entry name" value="division/cell wall cluster transcriptional repressor MraZ"/>
    <property type="match status" value="1"/>
</dbReference>
<proteinExistence type="inferred from homology"/>
<evidence type="ECO:0000256" key="3">
    <source>
        <dbReference type="ARBA" id="ARBA00022737"/>
    </source>
</evidence>
<comment type="subunit">
    <text evidence="7">Forms oligomers.</text>
</comment>
<dbReference type="GO" id="GO:0005737">
    <property type="term" value="C:cytoplasm"/>
    <property type="evidence" value="ECO:0007669"/>
    <property type="project" value="UniProtKB-UniRule"/>
</dbReference>
<evidence type="ECO:0000259" key="8">
    <source>
        <dbReference type="PROSITE" id="PS51740"/>
    </source>
</evidence>
<evidence type="ECO:0000256" key="2">
    <source>
        <dbReference type="ARBA" id="ARBA00022490"/>
    </source>
</evidence>
<dbReference type="HAMAP" id="MF_01008">
    <property type="entry name" value="MraZ"/>
    <property type="match status" value="1"/>
</dbReference>
<name>A0A9D7XFI0_9BACT</name>
<evidence type="ECO:0000256" key="1">
    <source>
        <dbReference type="ARBA" id="ARBA00013860"/>
    </source>
</evidence>
<dbReference type="PANTHER" id="PTHR34701:SF1">
    <property type="entry name" value="TRANSCRIPTIONAL REGULATOR MRAZ"/>
    <property type="match status" value="1"/>
</dbReference>
<keyword evidence="3" id="KW-0677">Repeat</keyword>
<sequence length="150" mass="17557">MYKLSGEYEIKLDEKSRLRLPSSLVKQLESGLDKSFMLNRGFEKCLILYPQSVWEEKSKEVNQLNPYNIKNREFARFFFRGATQVDPDSSSRIVIPKSLLEHAGITQDIILLAYHNQVEIWSKDAYLKMIQEEPADFAKLAEEVFRHKDV</sequence>
<comment type="similarity">
    <text evidence="7">Belongs to the MraZ family.</text>
</comment>
<dbReference type="GO" id="GO:0000976">
    <property type="term" value="F:transcription cis-regulatory region binding"/>
    <property type="evidence" value="ECO:0007669"/>
    <property type="project" value="TreeGrafter"/>
</dbReference>
<keyword evidence="4 7" id="KW-0805">Transcription regulation</keyword>
<dbReference type="GO" id="GO:2000143">
    <property type="term" value="P:negative regulation of DNA-templated transcription initiation"/>
    <property type="evidence" value="ECO:0007669"/>
    <property type="project" value="TreeGrafter"/>
</dbReference>